<evidence type="ECO:0000256" key="3">
    <source>
        <dbReference type="SAM" id="MobiDB-lite"/>
    </source>
</evidence>
<dbReference type="PANTHER" id="PTHR12837:SF0">
    <property type="entry name" value="POLY(ADP-RIBOSE) GLYCOHYDROLASE"/>
    <property type="match status" value="1"/>
</dbReference>
<organism evidence="5 6">
    <name type="scientific">Elysia chlorotica</name>
    <name type="common">Eastern emerald elysia</name>
    <name type="synonym">Sea slug</name>
    <dbReference type="NCBI Taxonomy" id="188477"/>
    <lineage>
        <taxon>Eukaryota</taxon>
        <taxon>Metazoa</taxon>
        <taxon>Spiralia</taxon>
        <taxon>Lophotrochozoa</taxon>
        <taxon>Mollusca</taxon>
        <taxon>Gastropoda</taxon>
        <taxon>Heterobranchia</taxon>
        <taxon>Euthyneura</taxon>
        <taxon>Panpulmonata</taxon>
        <taxon>Sacoglossa</taxon>
        <taxon>Placobranchoidea</taxon>
        <taxon>Plakobranchidae</taxon>
        <taxon>Elysia</taxon>
    </lineage>
</organism>
<feature type="region of interest" description="Disordered" evidence="3">
    <location>
        <begin position="396"/>
        <end position="423"/>
    </location>
</feature>
<accession>A0A433SMA5</accession>
<name>A0A433SMA5_ELYCH</name>
<dbReference type="OrthoDB" id="1937899at2759"/>
<dbReference type="GO" id="GO:0006282">
    <property type="term" value="P:regulation of DNA repair"/>
    <property type="evidence" value="ECO:0007669"/>
    <property type="project" value="InterPro"/>
</dbReference>
<reference evidence="5 6" key="1">
    <citation type="submission" date="2019-01" db="EMBL/GenBank/DDBJ databases">
        <title>A draft genome assembly of the solar-powered sea slug Elysia chlorotica.</title>
        <authorList>
            <person name="Cai H."/>
            <person name="Li Q."/>
            <person name="Fang X."/>
            <person name="Li J."/>
            <person name="Curtis N.E."/>
            <person name="Altenburger A."/>
            <person name="Shibata T."/>
            <person name="Feng M."/>
            <person name="Maeda T."/>
            <person name="Schwartz J.A."/>
            <person name="Shigenobu S."/>
            <person name="Lundholm N."/>
            <person name="Nishiyama T."/>
            <person name="Yang H."/>
            <person name="Hasebe M."/>
            <person name="Li S."/>
            <person name="Pierce S.K."/>
            <person name="Wang J."/>
        </authorList>
    </citation>
    <scope>NUCLEOTIDE SEQUENCE [LARGE SCALE GENOMIC DNA]</scope>
    <source>
        <strain evidence="5">EC2010</strain>
        <tissue evidence="5">Whole organism of an adult</tissue>
    </source>
</reference>
<feature type="domain" description="PARG catalytic Macro" evidence="4">
    <location>
        <begin position="713"/>
        <end position="921"/>
    </location>
</feature>
<dbReference type="InterPro" id="IPR007724">
    <property type="entry name" value="Poly_GlycHdrlase"/>
</dbReference>
<feature type="binding site" evidence="2">
    <location>
        <position position="748"/>
    </location>
    <ligand>
        <name>substrate</name>
    </ligand>
</feature>
<feature type="compositionally biased region" description="Acidic residues" evidence="3">
    <location>
        <begin position="1073"/>
        <end position="1088"/>
    </location>
</feature>
<dbReference type="AlphaFoldDB" id="A0A433SMA5"/>
<dbReference type="GO" id="GO:1990966">
    <property type="term" value="P:ATP generation from poly-ADP-D-ribose"/>
    <property type="evidence" value="ECO:0007669"/>
    <property type="project" value="TreeGrafter"/>
</dbReference>
<dbReference type="Pfam" id="PF05028">
    <property type="entry name" value="PARG_cat_C"/>
    <property type="match status" value="1"/>
</dbReference>
<evidence type="ECO:0000259" key="4">
    <source>
        <dbReference type="Pfam" id="PF05028"/>
    </source>
</evidence>
<feature type="region of interest" description="Disordered" evidence="3">
    <location>
        <begin position="1044"/>
        <end position="1104"/>
    </location>
</feature>
<feature type="compositionally biased region" description="Basic and acidic residues" evidence="3">
    <location>
        <begin position="411"/>
        <end position="423"/>
    </location>
</feature>
<dbReference type="InterPro" id="IPR046372">
    <property type="entry name" value="PARG_cat_C"/>
</dbReference>
<feature type="active site" evidence="1">
    <location>
        <position position="749"/>
    </location>
</feature>
<dbReference type="PANTHER" id="PTHR12837">
    <property type="entry name" value="POLY ADP-RIBOSE GLYCOHYDROLASE"/>
    <property type="match status" value="1"/>
</dbReference>
<evidence type="ECO:0000256" key="1">
    <source>
        <dbReference type="PIRSR" id="PIRSR607724-1"/>
    </source>
</evidence>
<protein>
    <recommendedName>
        <fullName evidence="4">PARG catalytic Macro domain-containing protein</fullName>
    </recommendedName>
</protein>
<evidence type="ECO:0000256" key="2">
    <source>
        <dbReference type="PIRSR" id="PIRSR607724-2"/>
    </source>
</evidence>
<feature type="compositionally biased region" description="Polar residues" evidence="3">
    <location>
        <begin position="462"/>
        <end position="474"/>
    </location>
</feature>
<comment type="caution">
    <text evidence="5">The sequence shown here is derived from an EMBL/GenBank/DDBJ whole genome shotgun (WGS) entry which is preliminary data.</text>
</comment>
<gene>
    <name evidence="5" type="ORF">EGW08_021959</name>
</gene>
<proteinExistence type="predicted"/>
<dbReference type="GO" id="GO:0005634">
    <property type="term" value="C:nucleus"/>
    <property type="evidence" value="ECO:0007669"/>
    <property type="project" value="TreeGrafter"/>
</dbReference>
<sequence>MEPPPILQRLNDDITKYRFDPNYAIVKVGIEHMYCPSGGTLVFKMLPSKTSADRVVLGADHRDLLPLNDVRKVLHSVPRNKVVDIYKGPLESNGRISLPLIARSLTPYGVSSLSAIKNIVPGLSFASQPVVIYGAPMCDKKNPFTFDALRLPAELVDVRSNFLTDTDAFQYLFMTLKKNVGVWDLHFVLTPYLNYVNEDMIESEGYSLAIRLGFIDFINKGRNGTEPFKSHKQKILSPHDDATPCWFFDGFVFAPDEWRLYYRKNPWDFYTKIEPPMFFNILLLDVARKSVLDYAQNNLDKEDDDGIGRSDNRIDGDEDNYHLNSTIESGSVSGSGGGGGCGQYMQRVEHISWKTVHNNSAHSVNFNAQPMSTEHHSSISYNSVRWGRDVFNSLPAPEDPPYKRSNCRGNISHEKPIVSPTRDHDVPFRRRKFYLEDGEIVPFNNGDSRPNLSGGRFREDSSPTSPRKGTSRFTGSGRLGDSSTVRKKGGGLSVMRNMTGRTGGIGIPVYGNRQAVDDTSQFRSRFKYIFQPTFSTENMPSFYVTMNAVNVALSENTVLTNDSIIVDIYKNDYVKAAINSSKTDVALAQMNINNNLFKNSMHDLFKSIGQNQLRYTTLGGNERVTIPAKDINTWLALGFCGRIQTQSARNRLNMQRIVNQAGKLKCMINYFDACIKTPRLFWNGRSVTFFLKNGMNGDILTLIQNEIMDPLSITMLNGPGIEDIEGVVKADFANKRFGGGVFGQGCVQEEILLATHPEAAFGKLLFPDMDDTSAIHVIGAMKFSNHTGYGTRSFNYISPSKSLKNLHEASSVPLDKYNRCIREHIIAFDATDYSTDPSLNSVEKEIRARAQFTKADIEREFIKLMVAFENIPDCDNNVPIATGMWGCGAFKGEPLLKLLLQVAAGSACKRPLFLTKIPNKNLVNMVNTMLTTCRENGIVNVEDFLKFIKTVCLPLSKKKPRASEVLAVKSIDATHPGTFFDEMVRSAENVFDSMNKEPEPFVPKKSVRNKDVALGITVGQRAALEEIEASQGAVGGAEIPEDYDKFNYGNEGQTEQFNTDSEIASDVEGYKDDADDQIETEQADDNELDDRTRRTSRKLRSKKN</sequence>
<feature type="region of interest" description="Disordered" evidence="3">
    <location>
        <begin position="444"/>
        <end position="497"/>
    </location>
</feature>
<dbReference type="EMBL" id="RQTK01001446">
    <property type="protein sequence ID" value="RUS70282.1"/>
    <property type="molecule type" value="Genomic_DNA"/>
</dbReference>
<feature type="active site" evidence="1">
    <location>
        <position position="750"/>
    </location>
</feature>
<feature type="active site" evidence="1">
    <location>
        <position position="731"/>
    </location>
</feature>
<dbReference type="STRING" id="188477.A0A433SMA5"/>
<feature type="binding site" evidence="2">
    <location>
        <position position="789"/>
    </location>
    <ligand>
        <name>substrate</name>
    </ligand>
</feature>
<dbReference type="GO" id="GO:0005975">
    <property type="term" value="P:carbohydrate metabolic process"/>
    <property type="evidence" value="ECO:0007669"/>
    <property type="project" value="InterPro"/>
</dbReference>
<keyword evidence="6" id="KW-1185">Reference proteome</keyword>
<dbReference type="Proteomes" id="UP000271974">
    <property type="component" value="Unassembled WGS sequence"/>
</dbReference>
<evidence type="ECO:0000313" key="6">
    <source>
        <dbReference type="Proteomes" id="UP000271974"/>
    </source>
</evidence>
<dbReference type="GO" id="GO:0009225">
    <property type="term" value="P:nucleotide-sugar metabolic process"/>
    <property type="evidence" value="ECO:0007669"/>
    <property type="project" value="TreeGrafter"/>
</dbReference>
<evidence type="ECO:0000313" key="5">
    <source>
        <dbReference type="EMBL" id="RUS70282.1"/>
    </source>
</evidence>
<dbReference type="GO" id="GO:0005737">
    <property type="term" value="C:cytoplasm"/>
    <property type="evidence" value="ECO:0007669"/>
    <property type="project" value="TreeGrafter"/>
</dbReference>
<dbReference type="GO" id="GO:0004649">
    <property type="term" value="F:poly(ADP-ribose) glycohydrolase activity"/>
    <property type="evidence" value="ECO:0007669"/>
    <property type="project" value="InterPro"/>
</dbReference>
<feature type="compositionally biased region" description="Basic residues" evidence="3">
    <location>
        <begin position="1094"/>
        <end position="1104"/>
    </location>
</feature>
<feature type="binding site" evidence="2">
    <location>
        <position position="734"/>
    </location>
    <ligand>
        <name>substrate</name>
    </ligand>
</feature>
<feature type="compositionally biased region" description="Polar residues" evidence="3">
    <location>
        <begin position="1050"/>
        <end position="1062"/>
    </location>
</feature>